<name>F0X2F3_9STRA</name>
<evidence type="ECO:0000313" key="1">
    <source>
        <dbReference type="EMBL" id="CCA28043.1"/>
    </source>
</evidence>
<reference evidence="1" key="1">
    <citation type="journal article" date="2011" name="PLoS Biol.">
        <title>Gene gain and loss during evolution of obligate parasitism in the white rust pathogen of Arabidopsis thaliana.</title>
        <authorList>
            <person name="Kemen E."/>
            <person name="Gardiner A."/>
            <person name="Schultz-Larsen T."/>
            <person name="Kemen A.C."/>
            <person name="Balmuth A.L."/>
            <person name="Robert-Seilaniantz A."/>
            <person name="Bailey K."/>
            <person name="Holub E."/>
            <person name="Studholme D.J."/>
            <person name="Maclean D."/>
            <person name="Jones J.D."/>
        </authorList>
    </citation>
    <scope>NUCLEOTIDE SEQUENCE</scope>
</reference>
<organism evidence="1">
    <name type="scientific">Albugo laibachii Nc14</name>
    <dbReference type="NCBI Taxonomy" id="890382"/>
    <lineage>
        <taxon>Eukaryota</taxon>
        <taxon>Sar</taxon>
        <taxon>Stramenopiles</taxon>
        <taxon>Oomycota</taxon>
        <taxon>Peronosporomycetes</taxon>
        <taxon>Albuginales</taxon>
        <taxon>Albuginaceae</taxon>
        <taxon>Albugo</taxon>
    </lineage>
</organism>
<sequence>MTHTSRTHSTLTRYQIGVASMSHVVRRVSHQQQFLTNAVLWLSVSFRSFIYNLAH</sequence>
<proteinExistence type="predicted"/>
<dbReference type="HOGENOM" id="CLU_3036369_0_0_1"/>
<dbReference type="EMBL" id="FR824838">
    <property type="protein sequence ID" value="CCA28043.1"/>
    <property type="molecule type" value="Genomic_DNA"/>
</dbReference>
<reference evidence="1" key="2">
    <citation type="submission" date="2011-02" db="EMBL/GenBank/DDBJ databases">
        <authorList>
            <person name="MacLean D."/>
        </authorList>
    </citation>
    <scope>NUCLEOTIDE SEQUENCE</scope>
</reference>
<gene>
    <name evidence="1" type="primary">AlNc14C1017G12718</name>
    <name evidence="1" type="ORF">ALNC14_141870</name>
</gene>
<dbReference type="AlphaFoldDB" id="F0X2F3"/>
<protein>
    <submittedName>
        <fullName evidence="1">AlNc14C1017G12718 protein</fullName>
    </submittedName>
</protein>
<accession>F0X2F3</accession>